<dbReference type="Proteomes" id="UP000745764">
    <property type="component" value="Unassembled WGS sequence"/>
</dbReference>
<accession>A0A9N8KGE2</accession>
<protein>
    <submittedName>
        <fullName evidence="1">Uncharacterized protein</fullName>
    </submittedName>
</protein>
<evidence type="ECO:0000313" key="1">
    <source>
        <dbReference type="EMBL" id="CAD0111414.1"/>
    </source>
</evidence>
<name>A0A9N8KGE2_9PEZI</name>
<proteinExistence type="predicted"/>
<reference evidence="1" key="1">
    <citation type="submission" date="2020-06" db="EMBL/GenBank/DDBJ databases">
        <authorList>
            <person name="Onetto C."/>
        </authorList>
    </citation>
    <scope>NUCLEOTIDE SEQUENCE</scope>
</reference>
<dbReference type="EMBL" id="CAINUL010000009">
    <property type="protein sequence ID" value="CAD0111414.1"/>
    <property type="molecule type" value="Genomic_DNA"/>
</dbReference>
<organism evidence="1 2">
    <name type="scientific">Aureobasidium uvarum</name>
    <dbReference type="NCBI Taxonomy" id="2773716"/>
    <lineage>
        <taxon>Eukaryota</taxon>
        <taxon>Fungi</taxon>
        <taxon>Dikarya</taxon>
        <taxon>Ascomycota</taxon>
        <taxon>Pezizomycotina</taxon>
        <taxon>Dothideomycetes</taxon>
        <taxon>Dothideomycetidae</taxon>
        <taxon>Dothideales</taxon>
        <taxon>Saccotheciaceae</taxon>
        <taxon>Aureobasidium</taxon>
    </lineage>
</organism>
<feature type="non-terminal residue" evidence="1">
    <location>
        <position position="1"/>
    </location>
</feature>
<sequence>MSEEEVSGIKVKEERLMGDLHETCEWGKGEVWGEGGGKEEEEEEYWCDAGSIKWASV</sequence>
<keyword evidence="2" id="KW-1185">Reference proteome</keyword>
<comment type="caution">
    <text evidence="1">The sequence shown here is derived from an EMBL/GenBank/DDBJ whole genome shotgun (WGS) entry which is preliminary data.</text>
</comment>
<dbReference type="AlphaFoldDB" id="A0A9N8KGE2"/>
<evidence type="ECO:0000313" key="2">
    <source>
        <dbReference type="Proteomes" id="UP000745764"/>
    </source>
</evidence>
<gene>
    <name evidence="1" type="ORF">AWRI4620_LOCUS5669</name>
</gene>